<proteinExistence type="inferred from homology"/>
<dbReference type="Pfam" id="PF00112">
    <property type="entry name" value="Peptidase_C1"/>
    <property type="match status" value="2"/>
</dbReference>
<dbReference type="VEuPathDB" id="FungiDB:H310_02813"/>
<dbReference type="GO" id="GO:0006508">
    <property type="term" value="P:proteolysis"/>
    <property type="evidence" value="ECO:0007669"/>
    <property type="project" value="InterPro"/>
</dbReference>
<gene>
    <name evidence="4" type="ORF">DYB32_005862</name>
</gene>
<sequence>MACISTRCPGCTRSPTENTSYVPPHVHNCLRNLVDMQLTVSFSRATCHVGTCDVSTAIKLFVAVVAASAAATKPSVTALPIGERTQLGEELAKWRHEFGAAAAAQGVLPRAPASSSPLEFENDALQRFYNNKLAIEEARRNNPDATFSSNHPFALLTPAEFKKFVEGVSVEETRSAFRSLPSIDVNVSSVKAASVDWTTGNCVNPVRNQGQCGSCWAFSAVGVAESAHCIVTGELLDLSEQQVTSCSTNGGSRDAVLNIQPVSVLVEAGNHAWMNYLSGVISQCSGSHCDHAVIAVGCDGSSYKIRNSWGTSWGEAGYIRLKRGVGGIGMCNVADMVVLPQITEPSPQPTPHPGCATCNECYYSADRRCLNYNKDDCDCYSANYGFIWCGPVNVVECEARAGLECVCSSGRCVYRRQ</sequence>
<dbReference type="CDD" id="cd02248">
    <property type="entry name" value="Peptidase_C1A"/>
    <property type="match status" value="1"/>
</dbReference>
<dbReference type="PROSITE" id="PS00139">
    <property type="entry name" value="THIOL_PROTEASE_CYS"/>
    <property type="match status" value="1"/>
</dbReference>
<dbReference type="InterPro" id="IPR000668">
    <property type="entry name" value="Peptidase_C1A_C"/>
</dbReference>
<accession>A0A3R6Y792</accession>
<dbReference type="InterPro" id="IPR013128">
    <property type="entry name" value="Peptidase_C1A"/>
</dbReference>
<evidence type="ECO:0000313" key="4">
    <source>
        <dbReference type="EMBL" id="RHY28576.1"/>
    </source>
</evidence>
<evidence type="ECO:0000259" key="3">
    <source>
        <dbReference type="SMART" id="SM00645"/>
    </source>
</evidence>
<dbReference type="GO" id="GO:0008234">
    <property type="term" value="F:cysteine-type peptidase activity"/>
    <property type="evidence" value="ECO:0007669"/>
    <property type="project" value="InterPro"/>
</dbReference>
<dbReference type="InterPro" id="IPR039417">
    <property type="entry name" value="Peptidase_C1A_papain-like"/>
</dbReference>
<organism evidence="4 5">
    <name type="scientific">Aphanomyces invadans</name>
    <dbReference type="NCBI Taxonomy" id="157072"/>
    <lineage>
        <taxon>Eukaryota</taxon>
        <taxon>Sar</taxon>
        <taxon>Stramenopiles</taxon>
        <taxon>Oomycota</taxon>
        <taxon>Saprolegniomycetes</taxon>
        <taxon>Saprolegniales</taxon>
        <taxon>Verrucalvaceae</taxon>
        <taxon>Aphanomyces</taxon>
    </lineage>
</organism>
<reference evidence="4 5" key="1">
    <citation type="submission" date="2018-08" db="EMBL/GenBank/DDBJ databases">
        <title>Aphanomyces genome sequencing and annotation.</title>
        <authorList>
            <person name="Minardi D."/>
            <person name="Oidtmann B."/>
            <person name="Van Der Giezen M."/>
            <person name="Studholme D.J."/>
        </authorList>
    </citation>
    <scope>NUCLEOTIDE SEQUENCE [LARGE SCALE GENOMIC DNA]</scope>
    <source>
        <strain evidence="4 5">NJM0002</strain>
    </source>
</reference>
<evidence type="ECO:0000256" key="2">
    <source>
        <dbReference type="ARBA" id="ARBA00023145"/>
    </source>
</evidence>
<name>A0A3R6Y792_9STRA</name>
<dbReference type="Gene3D" id="3.90.70.10">
    <property type="entry name" value="Cysteine proteinases"/>
    <property type="match status" value="2"/>
</dbReference>
<comment type="similarity">
    <text evidence="1">Belongs to the peptidase C1 family.</text>
</comment>
<dbReference type="Proteomes" id="UP000285060">
    <property type="component" value="Unassembled WGS sequence"/>
</dbReference>
<protein>
    <recommendedName>
        <fullName evidence="3">Peptidase C1A papain C-terminal domain-containing protein</fullName>
    </recommendedName>
</protein>
<dbReference type="InterPro" id="IPR038765">
    <property type="entry name" value="Papain-like_cys_pep_sf"/>
</dbReference>
<keyword evidence="5" id="KW-1185">Reference proteome</keyword>
<keyword evidence="2" id="KW-0865">Zymogen</keyword>
<evidence type="ECO:0000256" key="1">
    <source>
        <dbReference type="ARBA" id="ARBA00008455"/>
    </source>
</evidence>
<dbReference type="EMBL" id="QUSY01000560">
    <property type="protein sequence ID" value="RHY28576.1"/>
    <property type="molecule type" value="Genomic_DNA"/>
</dbReference>
<comment type="caution">
    <text evidence="4">The sequence shown here is derived from an EMBL/GenBank/DDBJ whole genome shotgun (WGS) entry which is preliminary data.</text>
</comment>
<dbReference type="PANTHER" id="PTHR12411">
    <property type="entry name" value="CYSTEINE PROTEASE FAMILY C1-RELATED"/>
    <property type="match status" value="1"/>
</dbReference>
<dbReference type="InterPro" id="IPR000169">
    <property type="entry name" value="Pept_cys_AS"/>
</dbReference>
<dbReference type="AlphaFoldDB" id="A0A3R6Y792"/>
<feature type="domain" description="Peptidase C1A papain C-terminal" evidence="3">
    <location>
        <begin position="191"/>
        <end position="341"/>
    </location>
</feature>
<dbReference type="SUPFAM" id="SSF54001">
    <property type="entry name" value="Cysteine proteinases"/>
    <property type="match status" value="1"/>
</dbReference>
<evidence type="ECO:0000313" key="5">
    <source>
        <dbReference type="Proteomes" id="UP000285060"/>
    </source>
</evidence>
<dbReference type="SMART" id="SM00645">
    <property type="entry name" value="Pept_C1"/>
    <property type="match status" value="1"/>
</dbReference>